<dbReference type="InterPro" id="IPR052931">
    <property type="entry name" value="Prophage_regulatory_activator"/>
</dbReference>
<dbReference type="Gene3D" id="1.10.238.160">
    <property type="match status" value="1"/>
</dbReference>
<name>A0A3A6U3U3_9GAMM</name>
<reference evidence="1 2" key="1">
    <citation type="submission" date="2018-09" db="EMBL/GenBank/DDBJ databases">
        <title>Phylogeny of the Shewanellaceae, and recommendation for two new genera, Pseudoshewanella and Parashewanella.</title>
        <authorList>
            <person name="Wang G."/>
        </authorList>
    </citation>
    <scope>NUCLEOTIDE SEQUENCE [LARGE SCALE GENOMIC DNA]</scope>
    <source>
        <strain evidence="1 2">KCTC 22492</strain>
    </source>
</reference>
<dbReference type="PANTHER" id="PTHR36154">
    <property type="entry name" value="DNA-BINDING TRANSCRIPTIONAL ACTIVATOR ALPA"/>
    <property type="match status" value="1"/>
</dbReference>
<accession>A0A3A6U3U3</accession>
<dbReference type="InterPro" id="IPR009061">
    <property type="entry name" value="DNA-bd_dom_put_sf"/>
</dbReference>
<evidence type="ECO:0000313" key="2">
    <source>
        <dbReference type="Proteomes" id="UP000273022"/>
    </source>
</evidence>
<dbReference type="Pfam" id="PF05930">
    <property type="entry name" value="Phage_AlpA"/>
    <property type="match status" value="1"/>
</dbReference>
<dbReference type="OrthoDB" id="8455288at2"/>
<dbReference type="SUPFAM" id="SSF46955">
    <property type="entry name" value="Putative DNA-binding domain"/>
    <property type="match status" value="1"/>
</dbReference>
<dbReference type="AlphaFoldDB" id="A0A3A6U3U3"/>
<sequence length="61" mass="7289">MIMKLIKLKDVMNLTSLSRATIYRFMAQQQFPKQVVLSARSVVWRESEIIEWIEEKCAERD</sequence>
<protein>
    <submittedName>
        <fullName evidence="1">AlpA family phage regulatory protein</fullName>
    </submittedName>
</protein>
<dbReference type="EMBL" id="QYYH01000016">
    <property type="protein sequence ID" value="RJY18739.1"/>
    <property type="molecule type" value="Genomic_DNA"/>
</dbReference>
<dbReference type="PANTHER" id="PTHR36154:SF1">
    <property type="entry name" value="DNA-BINDING TRANSCRIPTIONAL ACTIVATOR ALPA"/>
    <property type="match status" value="1"/>
</dbReference>
<evidence type="ECO:0000313" key="1">
    <source>
        <dbReference type="EMBL" id="RJY18739.1"/>
    </source>
</evidence>
<comment type="caution">
    <text evidence="1">The sequence shown here is derived from an EMBL/GenBank/DDBJ whole genome shotgun (WGS) entry which is preliminary data.</text>
</comment>
<gene>
    <name evidence="1" type="ORF">D5R81_03885</name>
</gene>
<proteinExistence type="predicted"/>
<keyword evidence="2" id="KW-1185">Reference proteome</keyword>
<organism evidence="1 2">
    <name type="scientific">Parashewanella spongiae</name>
    <dbReference type="NCBI Taxonomy" id="342950"/>
    <lineage>
        <taxon>Bacteria</taxon>
        <taxon>Pseudomonadati</taxon>
        <taxon>Pseudomonadota</taxon>
        <taxon>Gammaproteobacteria</taxon>
        <taxon>Alteromonadales</taxon>
        <taxon>Shewanellaceae</taxon>
        <taxon>Parashewanella</taxon>
    </lineage>
</organism>
<dbReference type="Proteomes" id="UP000273022">
    <property type="component" value="Unassembled WGS sequence"/>
</dbReference>
<dbReference type="InterPro" id="IPR010260">
    <property type="entry name" value="AlpA"/>
</dbReference>